<evidence type="ECO:0000256" key="2">
    <source>
        <dbReference type="ARBA" id="ARBA00022692"/>
    </source>
</evidence>
<evidence type="ECO:0000313" key="8">
    <source>
        <dbReference type="Proteomes" id="UP000503222"/>
    </source>
</evidence>
<organism evidence="7 8">
    <name type="scientific">Sphingomonas piscis</name>
    <dbReference type="NCBI Taxonomy" id="2714943"/>
    <lineage>
        <taxon>Bacteria</taxon>
        <taxon>Pseudomonadati</taxon>
        <taxon>Pseudomonadota</taxon>
        <taxon>Alphaproteobacteria</taxon>
        <taxon>Sphingomonadales</taxon>
        <taxon>Sphingomonadaceae</taxon>
        <taxon>Sphingomonas</taxon>
    </lineage>
</organism>
<feature type="transmembrane region" description="Helical" evidence="5">
    <location>
        <begin position="119"/>
        <end position="149"/>
    </location>
</feature>
<sequence>MLLLILFAAAFVGSHFAMSHPLRSAMVERLGERGFQGVYSLISLIFFAGMIWAYRGLGRQEPVWSAGEWAWVSAEILMWFASVLLAGSFVRNPALPGAPMADRPAGVLRLTRHPMMWSFAIWAVVHAVVIATPKALVLDASMLLLALGGSVGQDAKKRRLIGERWHDWSAQTAFVPFARGIAYPGTVALVGGTLLYLLATWLHPLPVSIWRLVA</sequence>
<comment type="subcellular location">
    <subcellularLocation>
        <location evidence="1">Membrane</location>
        <topology evidence="1">Multi-pass membrane protein</topology>
    </subcellularLocation>
</comment>
<feature type="transmembrane region" description="Helical" evidence="5">
    <location>
        <begin position="69"/>
        <end position="90"/>
    </location>
</feature>
<evidence type="ECO:0000256" key="4">
    <source>
        <dbReference type="ARBA" id="ARBA00023136"/>
    </source>
</evidence>
<dbReference type="KEGG" id="spii:G7077_12505"/>
<dbReference type="InterPro" id="IPR009915">
    <property type="entry name" value="NnrU_dom"/>
</dbReference>
<dbReference type="Proteomes" id="UP000503222">
    <property type="component" value="Chromosome"/>
</dbReference>
<feature type="transmembrane region" description="Helical" evidence="5">
    <location>
        <begin position="181"/>
        <end position="202"/>
    </location>
</feature>
<proteinExistence type="predicted"/>
<dbReference type="EMBL" id="CP049869">
    <property type="protein sequence ID" value="QIK79604.1"/>
    <property type="molecule type" value="Genomic_DNA"/>
</dbReference>
<evidence type="ECO:0000313" key="7">
    <source>
        <dbReference type="EMBL" id="QIK79604.1"/>
    </source>
</evidence>
<reference evidence="7 8" key="1">
    <citation type="submission" date="2020-03" db="EMBL/GenBank/DDBJ databases">
        <title>Sphingomonas sp. nov., isolated from fish.</title>
        <authorList>
            <person name="Hyun D.-W."/>
            <person name="Bae J.-W."/>
        </authorList>
    </citation>
    <scope>NUCLEOTIDE SEQUENCE [LARGE SCALE GENOMIC DNA]</scope>
    <source>
        <strain evidence="7 8">HDW15B</strain>
    </source>
</reference>
<keyword evidence="4 5" id="KW-0472">Membrane</keyword>
<feature type="transmembrane region" description="Helical" evidence="5">
    <location>
        <begin position="34"/>
        <end position="57"/>
    </location>
</feature>
<keyword evidence="3 5" id="KW-1133">Transmembrane helix</keyword>
<name>A0A6G7YS96_9SPHN</name>
<dbReference type="GO" id="GO:0016020">
    <property type="term" value="C:membrane"/>
    <property type="evidence" value="ECO:0007669"/>
    <property type="project" value="UniProtKB-SubCell"/>
</dbReference>
<evidence type="ECO:0000256" key="1">
    <source>
        <dbReference type="ARBA" id="ARBA00004141"/>
    </source>
</evidence>
<keyword evidence="2 5" id="KW-0812">Transmembrane</keyword>
<dbReference type="Pfam" id="PF07298">
    <property type="entry name" value="NnrU"/>
    <property type="match status" value="1"/>
</dbReference>
<protein>
    <submittedName>
        <fullName evidence="7">MFS transporter</fullName>
    </submittedName>
</protein>
<evidence type="ECO:0000256" key="3">
    <source>
        <dbReference type="ARBA" id="ARBA00022989"/>
    </source>
</evidence>
<accession>A0A6G7YS96</accession>
<dbReference type="AlphaFoldDB" id="A0A6G7YS96"/>
<feature type="domain" description="NnrU" evidence="6">
    <location>
        <begin position="4"/>
        <end position="205"/>
    </location>
</feature>
<dbReference type="RefSeq" id="WP_166411991.1">
    <property type="nucleotide sequence ID" value="NZ_CP049869.1"/>
</dbReference>
<evidence type="ECO:0000259" key="6">
    <source>
        <dbReference type="Pfam" id="PF07298"/>
    </source>
</evidence>
<evidence type="ECO:0000256" key="5">
    <source>
        <dbReference type="SAM" id="Phobius"/>
    </source>
</evidence>
<gene>
    <name evidence="7" type="ORF">G7077_12505</name>
</gene>
<keyword evidence="8" id="KW-1185">Reference proteome</keyword>